<dbReference type="SMART" id="SM00220">
    <property type="entry name" value="S_TKc"/>
    <property type="match status" value="1"/>
</dbReference>
<accession>A0ABP0SWW3</accession>
<dbReference type="InterPro" id="IPR029063">
    <property type="entry name" value="SAM-dependent_MTases_sf"/>
</dbReference>
<reference evidence="2 3" key="1">
    <citation type="submission" date="2024-02" db="EMBL/GenBank/DDBJ databases">
        <authorList>
            <person name="Chen Y."/>
            <person name="Shah S."/>
            <person name="Dougan E. K."/>
            <person name="Thang M."/>
            <person name="Chan C."/>
        </authorList>
    </citation>
    <scope>NUCLEOTIDE SEQUENCE [LARGE SCALE GENOMIC DNA]</scope>
</reference>
<dbReference type="InterPro" id="IPR000719">
    <property type="entry name" value="Prot_kinase_dom"/>
</dbReference>
<keyword evidence="3" id="KW-1185">Reference proteome</keyword>
<dbReference type="InterPro" id="IPR008271">
    <property type="entry name" value="Ser/Thr_kinase_AS"/>
</dbReference>
<dbReference type="Pfam" id="PF13578">
    <property type="entry name" value="Methyltransf_24"/>
    <property type="match status" value="1"/>
</dbReference>
<gene>
    <name evidence="2" type="ORF">CCMP2556_LOCUS54391</name>
</gene>
<dbReference type="Pfam" id="PF00069">
    <property type="entry name" value="Pkinase"/>
    <property type="match status" value="1"/>
</dbReference>
<dbReference type="Gene3D" id="1.10.510.10">
    <property type="entry name" value="Transferase(Phosphotransferase) domain 1"/>
    <property type="match status" value="1"/>
</dbReference>
<dbReference type="SUPFAM" id="SSF56112">
    <property type="entry name" value="Protein kinase-like (PK-like)"/>
    <property type="match status" value="1"/>
</dbReference>
<dbReference type="PANTHER" id="PTHR24347">
    <property type="entry name" value="SERINE/THREONINE-PROTEIN KINASE"/>
    <property type="match status" value="1"/>
</dbReference>
<organism evidence="2 3">
    <name type="scientific">Durusdinium trenchii</name>
    <dbReference type="NCBI Taxonomy" id="1381693"/>
    <lineage>
        <taxon>Eukaryota</taxon>
        <taxon>Sar</taxon>
        <taxon>Alveolata</taxon>
        <taxon>Dinophyceae</taxon>
        <taxon>Suessiales</taxon>
        <taxon>Symbiodiniaceae</taxon>
        <taxon>Durusdinium</taxon>
    </lineage>
</organism>
<dbReference type="PROSITE" id="PS50011">
    <property type="entry name" value="PROTEIN_KINASE_DOM"/>
    <property type="match status" value="1"/>
</dbReference>
<dbReference type="InterPro" id="IPR011009">
    <property type="entry name" value="Kinase-like_dom_sf"/>
</dbReference>
<proteinExistence type="predicted"/>
<feature type="domain" description="Protein kinase" evidence="1">
    <location>
        <begin position="1"/>
        <end position="237"/>
    </location>
</feature>
<protein>
    <recommendedName>
        <fullName evidence="1">Protein kinase domain-containing protein</fullName>
    </recommendedName>
</protein>
<dbReference type="EMBL" id="CAXAMN010028561">
    <property type="protein sequence ID" value="CAK9116937.1"/>
    <property type="molecule type" value="Genomic_DNA"/>
</dbReference>
<dbReference type="Gene3D" id="3.40.50.150">
    <property type="entry name" value="Vaccinia Virus protein VP39"/>
    <property type="match status" value="1"/>
</dbReference>
<comment type="caution">
    <text evidence="2">The sequence shown here is derived from an EMBL/GenBank/DDBJ whole genome shotgun (WGS) entry which is preliminary data.</text>
</comment>
<dbReference type="Gene3D" id="3.30.200.20">
    <property type="entry name" value="Phosphorylase Kinase, domain 1"/>
    <property type="match status" value="1"/>
</dbReference>
<evidence type="ECO:0000313" key="3">
    <source>
        <dbReference type="Proteomes" id="UP001642484"/>
    </source>
</evidence>
<dbReference type="SUPFAM" id="SSF53335">
    <property type="entry name" value="S-adenosyl-L-methionine-dependent methyltransferases"/>
    <property type="match status" value="1"/>
</dbReference>
<dbReference type="PROSITE" id="PS00108">
    <property type="entry name" value="PROTEIN_KINASE_ST"/>
    <property type="match status" value="1"/>
</dbReference>
<dbReference type="Proteomes" id="UP001642484">
    <property type="component" value="Unassembled WGS sequence"/>
</dbReference>
<name>A0ABP0SWW3_9DINO</name>
<evidence type="ECO:0000313" key="2">
    <source>
        <dbReference type="EMBL" id="CAK9116937.1"/>
    </source>
</evidence>
<evidence type="ECO:0000259" key="1">
    <source>
        <dbReference type="PROSITE" id="PS50011"/>
    </source>
</evidence>
<sequence>MRSRPSEKKGVQEPEKLKEEIDIMRLLDHPNIVRFQESFEDHRLLQLVLELCEGGELIDRVTTEGSVTERQAAGCVRDMLRAINYLHMNNIMHRDLKPENFLLATKEEIGKTSLKLIDFGLAKRFHPGEQVCTKAGTPNYVAPEVLSGRYDEKVDTWSIGVITYLLLSGKHPFTGKTVEQVLQKVKTANFVTEGKHWKGISADGKGFVQVSGWFGALIPPRCPHRLLALAASEHTARLLYGLQGFVAASPSCLQRARAANQVLSTFRAFAAWAVALPRKNGTVDFGGPAAMGAAGVVLIWLNQASEELMALDWQRELLCQGPALSEHRVGSAFLGIARLQTWPWLVDAAALASARQLPAVVPERVLFARSPAEVLIHILEQLRQPAFMVEIGVDRGQTSQLLLEALPNLTLLGVDPYPGRYNGQPSTERLDQMGGEEAFSIALGRYAQYADRAQIWRQSSAAAARRLGSAPDLVFVDGEHDFESCSLDLRLWMPKLRPGGVLAGHDFAANEPGVVRAVAQLVQEQPVQPDKDRRALHLGPHGVWWFV</sequence>